<gene>
    <name evidence="1" type="ORF">MSPICULIGERA_LOCUS358</name>
</gene>
<proteinExistence type="predicted"/>
<dbReference type="PANTHER" id="PTHR10668">
    <property type="entry name" value="PHYTOENE DEHYDROGENASE"/>
    <property type="match status" value="1"/>
</dbReference>
<evidence type="ECO:0000313" key="2">
    <source>
        <dbReference type="Proteomes" id="UP001177023"/>
    </source>
</evidence>
<dbReference type="Proteomes" id="UP001177023">
    <property type="component" value="Unassembled WGS sequence"/>
</dbReference>
<keyword evidence="2" id="KW-1185">Reference proteome</keyword>
<sequence>MGSLPRYTSHVAVWTCRCRGRRPDRRRHPLRSDRRRGLIHDHCSAFHPMGIGSPYLSKLDLERYGLIWRWAEVDCAHPLDNGDAGVLYRSLEQTAAGLGADGPRWQRMFGDLSTGFDALASDLMRPIVNVPRHPLRLAGFGPRALLPATVTAKLWKTDRRKALFGGVAAHAFYPLNRPATSAVGLMITAAGHRYGWPVAEGGSRSITDAMSAMLPRSRRQDRHRHSGSHWPPRFRTPMLFCWMSIRGALEILGDRLPGRVARAYRKFKQAPERSRSILRSKVMCRGPIRIALGPELSIWQVVSTKSWPLSQYLADSPDPPGTLIRCTPMRTCYTDMPATLRRRSFIVATTSSGTADLAQDNPNQVGGDIIGGANTELQHGIAGTYLCSASTPPGAGAHGMCGYNAAESALKYLRRKGAEVL</sequence>
<evidence type="ECO:0000313" key="1">
    <source>
        <dbReference type="EMBL" id="CAJ0557600.1"/>
    </source>
</evidence>
<comment type="caution">
    <text evidence="1">The sequence shown here is derived from an EMBL/GenBank/DDBJ whole genome shotgun (WGS) entry which is preliminary data.</text>
</comment>
<name>A0AA36C389_9BILA</name>
<feature type="non-terminal residue" evidence="1">
    <location>
        <position position="421"/>
    </location>
</feature>
<protein>
    <submittedName>
        <fullName evidence="1">Uncharacterized protein</fullName>
    </submittedName>
</protein>
<dbReference type="PANTHER" id="PTHR10668:SF105">
    <property type="entry name" value="DEHYDROGENASE-RELATED"/>
    <property type="match status" value="1"/>
</dbReference>
<reference evidence="1" key="1">
    <citation type="submission" date="2023-06" db="EMBL/GenBank/DDBJ databases">
        <authorList>
            <person name="Delattre M."/>
        </authorList>
    </citation>
    <scope>NUCLEOTIDE SEQUENCE</scope>
    <source>
        <strain evidence="1">AF72</strain>
    </source>
</reference>
<dbReference type="AlphaFoldDB" id="A0AA36C389"/>
<organism evidence="1 2">
    <name type="scientific">Mesorhabditis spiculigera</name>
    <dbReference type="NCBI Taxonomy" id="96644"/>
    <lineage>
        <taxon>Eukaryota</taxon>
        <taxon>Metazoa</taxon>
        <taxon>Ecdysozoa</taxon>
        <taxon>Nematoda</taxon>
        <taxon>Chromadorea</taxon>
        <taxon>Rhabditida</taxon>
        <taxon>Rhabditina</taxon>
        <taxon>Rhabditomorpha</taxon>
        <taxon>Rhabditoidea</taxon>
        <taxon>Rhabditidae</taxon>
        <taxon>Mesorhabditinae</taxon>
        <taxon>Mesorhabditis</taxon>
    </lineage>
</organism>
<dbReference type="EMBL" id="CATQJA010000056">
    <property type="protein sequence ID" value="CAJ0557600.1"/>
    <property type="molecule type" value="Genomic_DNA"/>
</dbReference>
<accession>A0AA36C389</accession>